<dbReference type="EMBL" id="QKTX01000009">
    <property type="protein sequence ID" value="PZV82151.1"/>
    <property type="molecule type" value="Genomic_DNA"/>
</dbReference>
<dbReference type="OrthoDB" id="869610at2"/>
<keyword evidence="5" id="KW-1185">Reference proteome</keyword>
<dbReference type="Proteomes" id="UP000248917">
    <property type="component" value="Unassembled WGS sequence"/>
</dbReference>
<dbReference type="PANTHER" id="PTHR30469:SF15">
    <property type="entry name" value="HLYD FAMILY OF SECRETION PROTEINS"/>
    <property type="match status" value="1"/>
</dbReference>
<feature type="signal peptide" evidence="1">
    <location>
        <begin position="1"/>
        <end position="22"/>
    </location>
</feature>
<feature type="chain" id="PRO_5016404032" evidence="1">
    <location>
        <begin position="23"/>
        <end position="370"/>
    </location>
</feature>
<dbReference type="RefSeq" id="WP_111393302.1">
    <property type="nucleotide sequence ID" value="NZ_QKTX01000009.1"/>
</dbReference>
<reference evidence="4 5" key="1">
    <citation type="submission" date="2018-06" db="EMBL/GenBank/DDBJ databases">
        <title>Genomic Encyclopedia of Archaeal and Bacterial Type Strains, Phase II (KMG-II): from individual species to whole genera.</title>
        <authorList>
            <person name="Goeker M."/>
        </authorList>
    </citation>
    <scope>NUCLEOTIDE SEQUENCE [LARGE SCALE GENOMIC DNA]</scope>
    <source>
        <strain evidence="4 5">T4</strain>
    </source>
</reference>
<dbReference type="InterPro" id="IPR058639">
    <property type="entry name" value="BSH_YknX-like"/>
</dbReference>
<comment type="caution">
    <text evidence="4">The sequence shown here is derived from an EMBL/GenBank/DDBJ whole genome shotgun (WGS) entry which is preliminary data.</text>
</comment>
<dbReference type="InterPro" id="IPR058792">
    <property type="entry name" value="Beta-barrel_RND_2"/>
</dbReference>
<dbReference type="GO" id="GO:0015562">
    <property type="term" value="F:efflux transmembrane transporter activity"/>
    <property type="evidence" value="ECO:0007669"/>
    <property type="project" value="TreeGrafter"/>
</dbReference>
<dbReference type="PANTHER" id="PTHR30469">
    <property type="entry name" value="MULTIDRUG RESISTANCE PROTEIN MDTA"/>
    <property type="match status" value="1"/>
</dbReference>
<dbReference type="GO" id="GO:1990281">
    <property type="term" value="C:efflux pump complex"/>
    <property type="evidence" value="ECO:0007669"/>
    <property type="project" value="TreeGrafter"/>
</dbReference>
<dbReference type="PROSITE" id="PS51257">
    <property type="entry name" value="PROKAR_LIPOPROTEIN"/>
    <property type="match status" value="1"/>
</dbReference>
<dbReference type="AlphaFoldDB" id="A0A326RSF5"/>
<evidence type="ECO:0000259" key="2">
    <source>
        <dbReference type="Pfam" id="PF25954"/>
    </source>
</evidence>
<accession>A0A326RSF5</accession>
<sequence length="370" mass="41484">MKNPVHLPVWIKFCLALGAVMAVSSCGSGDTAITYPKRQTISESVYASGLVRARDQYEAFTLANGPIQEIFVTEGDTVKVGTPLLQIYNEAEKLRRENAQIARSYADQQANQNRLRELTLALQLAKSTHQNDSLLLLRQKNLWSKGIGSAVELEQRQLRYENSKTGFLSAQLRLDELKREIEFNTKNAGKNLEISQVMESEYLLKSKLDGIVFAILKEKGEMVSPQTPLAILGKTGEFVLELQVDEFDIVKVELGQKVLVSMDSFKGEVFEAEVTKIHPIMDSKTKTFTVEAQFSKSPPRLFPNLSLEANIITMVREQSLVIPRSLLFLDNKVITATHDTLEVKVGLKTYQVVEILEGIDEQTGLIQPIR</sequence>
<organism evidence="4 5">
    <name type="scientific">Algoriphagus aquaeductus</name>
    <dbReference type="NCBI Taxonomy" id="475299"/>
    <lineage>
        <taxon>Bacteria</taxon>
        <taxon>Pseudomonadati</taxon>
        <taxon>Bacteroidota</taxon>
        <taxon>Cytophagia</taxon>
        <taxon>Cytophagales</taxon>
        <taxon>Cyclobacteriaceae</taxon>
        <taxon>Algoriphagus</taxon>
    </lineage>
</organism>
<gene>
    <name evidence="4" type="ORF">CLV31_10911</name>
</gene>
<dbReference type="Gene3D" id="2.40.50.100">
    <property type="match status" value="1"/>
</dbReference>
<dbReference type="SUPFAM" id="SSF111369">
    <property type="entry name" value="HlyD-like secretion proteins"/>
    <property type="match status" value="1"/>
</dbReference>
<feature type="domain" description="YknX-like barrel-sandwich hybrid" evidence="3">
    <location>
        <begin position="62"/>
        <end position="221"/>
    </location>
</feature>
<dbReference type="Pfam" id="PF25954">
    <property type="entry name" value="Beta-barrel_RND_2"/>
    <property type="match status" value="1"/>
</dbReference>
<evidence type="ECO:0000256" key="1">
    <source>
        <dbReference type="SAM" id="SignalP"/>
    </source>
</evidence>
<evidence type="ECO:0000313" key="5">
    <source>
        <dbReference type="Proteomes" id="UP000248917"/>
    </source>
</evidence>
<name>A0A326RSF5_9BACT</name>
<evidence type="ECO:0000259" key="3">
    <source>
        <dbReference type="Pfam" id="PF25984"/>
    </source>
</evidence>
<proteinExistence type="predicted"/>
<dbReference type="Pfam" id="PF25984">
    <property type="entry name" value="BSH_YknX"/>
    <property type="match status" value="1"/>
</dbReference>
<dbReference type="Gene3D" id="2.40.30.170">
    <property type="match status" value="1"/>
</dbReference>
<keyword evidence="1" id="KW-0732">Signal</keyword>
<evidence type="ECO:0000313" key="4">
    <source>
        <dbReference type="EMBL" id="PZV82151.1"/>
    </source>
</evidence>
<protein>
    <submittedName>
        <fullName evidence="4">Multidrug efflux pump subunit AcrA (Membrane-fusion protein)</fullName>
    </submittedName>
</protein>
<feature type="domain" description="CusB-like beta-barrel" evidence="2">
    <location>
        <begin position="240"/>
        <end position="311"/>
    </location>
</feature>